<gene>
    <name evidence="2" type="ORF">EVAR_86988_1</name>
</gene>
<accession>A0A4C1W9C7</accession>
<reference evidence="2 3" key="1">
    <citation type="journal article" date="2019" name="Commun. Biol.">
        <title>The bagworm genome reveals a unique fibroin gene that provides high tensile strength.</title>
        <authorList>
            <person name="Kono N."/>
            <person name="Nakamura H."/>
            <person name="Ohtoshi R."/>
            <person name="Tomita M."/>
            <person name="Numata K."/>
            <person name="Arakawa K."/>
        </authorList>
    </citation>
    <scope>NUCLEOTIDE SEQUENCE [LARGE SCALE GENOMIC DNA]</scope>
</reference>
<dbReference type="EMBL" id="BGZK01000488">
    <property type="protein sequence ID" value="GBP46735.1"/>
    <property type="molecule type" value="Genomic_DNA"/>
</dbReference>
<feature type="compositionally biased region" description="Polar residues" evidence="1">
    <location>
        <begin position="212"/>
        <end position="225"/>
    </location>
</feature>
<feature type="region of interest" description="Disordered" evidence="1">
    <location>
        <begin position="168"/>
        <end position="225"/>
    </location>
</feature>
<feature type="compositionally biased region" description="Basic residues" evidence="1">
    <location>
        <begin position="202"/>
        <end position="211"/>
    </location>
</feature>
<proteinExistence type="predicted"/>
<keyword evidence="3" id="KW-1185">Reference proteome</keyword>
<organism evidence="2 3">
    <name type="scientific">Eumeta variegata</name>
    <name type="common">Bagworm moth</name>
    <name type="synonym">Eumeta japonica</name>
    <dbReference type="NCBI Taxonomy" id="151549"/>
    <lineage>
        <taxon>Eukaryota</taxon>
        <taxon>Metazoa</taxon>
        <taxon>Ecdysozoa</taxon>
        <taxon>Arthropoda</taxon>
        <taxon>Hexapoda</taxon>
        <taxon>Insecta</taxon>
        <taxon>Pterygota</taxon>
        <taxon>Neoptera</taxon>
        <taxon>Endopterygota</taxon>
        <taxon>Lepidoptera</taxon>
        <taxon>Glossata</taxon>
        <taxon>Ditrysia</taxon>
        <taxon>Tineoidea</taxon>
        <taxon>Psychidae</taxon>
        <taxon>Oiketicinae</taxon>
        <taxon>Eumeta</taxon>
    </lineage>
</organism>
<dbReference type="AlphaFoldDB" id="A0A4C1W9C7"/>
<dbReference type="Proteomes" id="UP000299102">
    <property type="component" value="Unassembled WGS sequence"/>
</dbReference>
<feature type="compositionally biased region" description="Pro residues" evidence="1">
    <location>
        <begin position="179"/>
        <end position="196"/>
    </location>
</feature>
<sequence>MKNYKRTSHDAIAAPRGGAPISSSYLINNKIENLSHNHHEIREFGCGRLNGRVTKGTRGGRAAGGGPYRRGRGSVYRIAYICRDLSQQVIGKGAKSTGTQENTSAFTQLKSLDARKDRPGGTRHGPRAVLWATRLRHVNGQARPVQYHTLTECRREVTVSGVTFHPVSENSSGPLSPILQPPSIIPLPSTSTPPSPSSFRQKLYRSSRTHRLGSTTTETSQTMKPRSFSLSVGASTKSGTVGDRNRRTCDCVNGRARARATFCGHVTMLSGGECRPGLLC</sequence>
<comment type="caution">
    <text evidence="2">The sequence shown here is derived from an EMBL/GenBank/DDBJ whole genome shotgun (WGS) entry which is preliminary data.</text>
</comment>
<protein>
    <submittedName>
        <fullName evidence="2">Uncharacterized protein</fullName>
    </submittedName>
</protein>
<name>A0A4C1W9C7_EUMVA</name>
<evidence type="ECO:0000256" key="1">
    <source>
        <dbReference type="SAM" id="MobiDB-lite"/>
    </source>
</evidence>
<evidence type="ECO:0000313" key="2">
    <source>
        <dbReference type="EMBL" id="GBP46735.1"/>
    </source>
</evidence>
<evidence type="ECO:0000313" key="3">
    <source>
        <dbReference type="Proteomes" id="UP000299102"/>
    </source>
</evidence>